<dbReference type="Pfam" id="PF03975">
    <property type="entry name" value="CheD"/>
    <property type="match status" value="1"/>
</dbReference>
<organism evidence="3 4">
    <name type="scientific">Jannaschia rubra</name>
    <dbReference type="NCBI Taxonomy" id="282197"/>
    <lineage>
        <taxon>Bacteria</taxon>
        <taxon>Pseudomonadati</taxon>
        <taxon>Pseudomonadota</taxon>
        <taxon>Alphaproteobacteria</taxon>
        <taxon>Rhodobacterales</taxon>
        <taxon>Roseobacteraceae</taxon>
        <taxon>Jannaschia</taxon>
    </lineage>
</organism>
<dbReference type="EMBL" id="CXPG01000021">
    <property type="protein sequence ID" value="CTQ34358.1"/>
    <property type="molecule type" value="Genomic_DNA"/>
</dbReference>
<name>A0A0M6XUB5_9RHOB</name>
<dbReference type="InterPro" id="IPR011324">
    <property type="entry name" value="Cytotoxic_necrot_fac-like_cat"/>
</dbReference>
<proteinExistence type="predicted"/>
<dbReference type="GO" id="GO:0050568">
    <property type="term" value="F:protein-glutamine glutaminase activity"/>
    <property type="evidence" value="ECO:0007669"/>
    <property type="project" value="UniProtKB-EC"/>
</dbReference>
<dbReference type="EC" id="3.5.1.44" evidence="3"/>
<keyword evidence="1" id="KW-0145">Chemotaxis</keyword>
<evidence type="ECO:0000256" key="2">
    <source>
        <dbReference type="ARBA" id="ARBA00022801"/>
    </source>
</evidence>
<keyword evidence="4" id="KW-1185">Reference proteome</keyword>
<dbReference type="InterPro" id="IPR038592">
    <property type="entry name" value="CheD-like_sf"/>
</dbReference>
<dbReference type="GO" id="GO:0006935">
    <property type="term" value="P:chemotaxis"/>
    <property type="evidence" value="ECO:0007669"/>
    <property type="project" value="UniProtKB-KW"/>
</dbReference>
<dbReference type="STRING" id="282197.SAMN04488517_10878"/>
<protein>
    <submittedName>
        <fullName evidence="3">Chemoreceptor glutamine deamidase CheD</fullName>
        <ecNumber evidence="3">3.5.1.44</ecNumber>
    </submittedName>
</protein>
<reference evidence="3 4" key="1">
    <citation type="submission" date="2015-07" db="EMBL/GenBank/DDBJ databases">
        <authorList>
            <person name="Noorani M."/>
        </authorList>
    </citation>
    <scope>NUCLEOTIDE SEQUENCE [LARGE SCALE GENOMIC DNA]</scope>
    <source>
        <strain evidence="3 4">CECT 5088</strain>
    </source>
</reference>
<evidence type="ECO:0000313" key="3">
    <source>
        <dbReference type="EMBL" id="CTQ34358.1"/>
    </source>
</evidence>
<dbReference type="PANTHER" id="PTHR35147:SF3">
    <property type="entry name" value="CHEMORECEPTOR GLUTAMINE DEAMIDASE CHED 1-RELATED"/>
    <property type="match status" value="1"/>
</dbReference>
<evidence type="ECO:0000313" key="4">
    <source>
        <dbReference type="Proteomes" id="UP000048908"/>
    </source>
</evidence>
<dbReference type="Proteomes" id="UP000048908">
    <property type="component" value="Unassembled WGS sequence"/>
</dbReference>
<dbReference type="Gene3D" id="3.30.1330.200">
    <property type="match status" value="1"/>
</dbReference>
<dbReference type="AlphaFoldDB" id="A0A0M6XUB5"/>
<gene>
    <name evidence="3" type="primary">cheD</name>
    <name evidence="3" type="ORF">JAN5088_03153</name>
</gene>
<evidence type="ECO:0000256" key="1">
    <source>
        <dbReference type="ARBA" id="ARBA00022500"/>
    </source>
</evidence>
<accession>A0A0M6XUB5</accession>
<dbReference type="SUPFAM" id="SSF64438">
    <property type="entry name" value="CNF1/YfiH-like putative cysteine hydrolases"/>
    <property type="match status" value="1"/>
</dbReference>
<keyword evidence="3" id="KW-0675">Receptor</keyword>
<dbReference type="PANTHER" id="PTHR35147">
    <property type="entry name" value="CHEMORECEPTOR GLUTAMINE DEAMIDASE CHED-RELATED"/>
    <property type="match status" value="1"/>
</dbReference>
<dbReference type="CDD" id="cd16352">
    <property type="entry name" value="CheD"/>
    <property type="match status" value="1"/>
</dbReference>
<sequence>MKDQGQAVWMTRQFPTVDRAPWREVGQGAHFVSDRADLRLAATLGSCVAIFLHAPAARIGGMNHIFQSVDAGPAGSHAVTAEIDRLVASMARMGVAQRDLIAQAAGGARTLGRGRDVGGEIAAACMRHLSTLSIPVAGSDLGGQRPRRVLFDPTSGDLRITYPGTAMGEVTLMSSMRQSTVV</sequence>
<dbReference type="InterPro" id="IPR005659">
    <property type="entry name" value="Chemorcpt_Glu_NH3ase_CheD"/>
</dbReference>
<keyword evidence="2 3" id="KW-0378">Hydrolase</keyword>